<dbReference type="RefSeq" id="WP_311620266.1">
    <property type="nucleotide sequence ID" value="NZ_JAVREV010000017.1"/>
</dbReference>
<evidence type="ECO:0000256" key="1">
    <source>
        <dbReference type="ARBA" id="ARBA00022801"/>
    </source>
</evidence>
<feature type="domain" description="Isochorismatase-like" evidence="2">
    <location>
        <begin position="20"/>
        <end position="140"/>
    </location>
</feature>
<dbReference type="Gene3D" id="3.40.50.850">
    <property type="entry name" value="Isochorismatase-like"/>
    <property type="match status" value="1"/>
</dbReference>
<dbReference type="PANTHER" id="PTHR43540:SF1">
    <property type="entry name" value="ISOCHORISMATASE HYDROLASE"/>
    <property type="match status" value="1"/>
</dbReference>
<dbReference type="PANTHER" id="PTHR43540">
    <property type="entry name" value="PEROXYUREIDOACRYLATE/UREIDOACRYLATE AMIDOHYDROLASE-RELATED"/>
    <property type="match status" value="1"/>
</dbReference>
<dbReference type="InterPro" id="IPR000868">
    <property type="entry name" value="Isochorismatase-like_dom"/>
</dbReference>
<evidence type="ECO:0000259" key="2">
    <source>
        <dbReference type="Pfam" id="PF00857"/>
    </source>
</evidence>
<dbReference type="Pfam" id="PF00857">
    <property type="entry name" value="Isochorismatase"/>
    <property type="match status" value="1"/>
</dbReference>
<organism evidence="3 4">
    <name type="scientific">Streptomyces johnsoniae</name>
    <dbReference type="NCBI Taxonomy" id="3075532"/>
    <lineage>
        <taxon>Bacteria</taxon>
        <taxon>Bacillati</taxon>
        <taxon>Actinomycetota</taxon>
        <taxon>Actinomycetes</taxon>
        <taxon>Kitasatosporales</taxon>
        <taxon>Streptomycetaceae</taxon>
        <taxon>Streptomyces</taxon>
    </lineage>
</organism>
<dbReference type="EMBL" id="JAVREV010000017">
    <property type="protein sequence ID" value="MDT0446100.1"/>
    <property type="molecule type" value="Genomic_DNA"/>
</dbReference>
<dbReference type="SUPFAM" id="SSF52499">
    <property type="entry name" value="Isochorismatase-like hydrolases"/>
    <property type="match status" value="1"/>
</dbReference>
<name>A0ABU2SEE5_9ACTN</name>
<dbReference type="Proteomes" id="UP001183615">
    <property type="component" value="Unassembled WGS sequence"/>
</dbReference>
<reference evidence="4" key="1">
    <citation type="submission" date="2023-07" db="EMBL/GenBank/DDBJ databases">
        <title>30 novel species of actinomycetes from the DSMZ collection.</title>
        <authorList>
            <person name="Nouioui I."/>
        </authorList>
    </citation>
    <scope>NUCLEOTIDE SEQUENCE [LARGE SCALE GENOMIC DNA]</scope>
    <source>
        <strain evidence="4">DSM 41886</strain>
    </source>
</reference>
<dbReference type="InterPro" id="IPR050272">
    <property type="entry name" value="Isochorismatase-like_hydrls"/>
</dbReference>
<keyword evidence="1" id="KW-0378">Hydrolase</keyword>
<protein>
    <submittedName>
        <fullName evidence="3">Isochorismatase family protein</fullName>
    </submittedName>
</protein>
<gene>
    <name evidence="3" type="ORF">RM779_26415</name>
</gene>
<evidence type="ECO:0000313" key="3">
    <source>
        <dbReference type="EMBL" id="MDT0446100.1"/>
    </source>
</evidence>
<evidence type="ECO:0000313" key="4">
    <source>
        <dbReference type="Proteomes" id="UP001183615"/>
    </source>
</evidence>
<accession>A0ABU2SEE5</accession>
<dbReference type="InterPro" id="IPR036380">
    <property type="entry name" value="Isochorismatase-like_sf"/>
</dbReference>
<sequence length="179" mass="17817">MAPVLLLLDLSMTPSDPAPAPGGPALSSVSAVIGDLLRRARTAGAVVIHVREAAAGEDTGAAEPPGGHEPLLRPLDGEPVVHRTRPNAFAGSGLAGLVPVGAEVVVAGMHSESVVRATALAALDRGHRVVLVRGAHASLRAGVPREIEATLRAAGVVVAAPETVTFDGNGAAGSARGAR</sequence>
<proteinExistence type="predicted"/>
<keyword evidence="4" id="KW-1185">Reference proteome</keyword>
<comment type="caution">
    <text evidence="3">The sequence shown here is derived from an EMBL/GenBank/DDBJ whole genome shotgun (WGS) entry which is preliminary data.</text>
</comment>